<organism evidence="6 7">
    <name type="scientific">Bifidobacterium vespertilionis</name>
    <dbReference type="NCBI Taxonomy" id="2562524"/>
    <lineage>
        <taxon>Bacteria</taxon>
        <taxon>Bacillati</taxon>
        <taxon>Actinomycetota</taxon>
        <taxon>Actinomycetes</taxon>
        <taxon>Bifidobacteriales</taxon>
        <taxon>Bifidobacteriaceae</taxon>
        <taxon>Bifidobacterium</taxon>
    </lineage>
</organism>
<evidence type="ECO:0000256" key="1">
    <source>
        <dbReference type="ARBA" id="ARBA00009865"/>
    </source>
</evidence>
<dbReference type="RefSeq" id="WP_150353744.1">
    <property type="nucleotide sequence ID" value="NZ_RZNZ01000018.1"/>
</dbReference>
<evidence type="ECO:0000313" key="6">
    <source>
        <dbReference type="EMBL" id="KAA8823801.1"/>
    </source>
</evidence>
<keyword evidence="2 4" id="KW-0378">Hydrolase</keyword>
<dbReference type="PANTHER" id="PTHR42812">
    <property type="entry name" value="BETA-XYLOSIDASE"/>
    <property type="match status" value="1"/>
</dbReference>
<evidence type="ECO:0000313" key="5">
    <source>
        <dbReference type="EMBL" id="KAA8817029.1"/>
    </source>
</evidence>
<dbReference type="CDD" id="cd18617">
    <property type="entry name" value="GH43_XynB-like"/>
    <property type="match status" value="1"/>
</dbReference>
<dbReference type="Pfam" id="PF04616">
    <property type="entry name" value="Glyco_hydro_43"/>
    <property type="match status" value="2"/>
</dbReference>
<comment type="caution">
    <text evidence="6">The sequence shown here is derived from an EMBL/GenBank/DDBJ whole genome shotgun (WGS) entry which is preliminary data.</text>
</comment>
<keyword evidence="8" id="KW-1185">Reference proteome</keyword>
<dbReference type="Gene3D" id="2.115.10.20">
    <property type="entry name" value="Glycosyl hydrolase domain, family 43"/>
    <property type="match status" value="1"/>
</dbReference>
<dbReference type="EMBL" id="RZOA01000006">
    <property type="protein sequence ID" value="KAA8823801.1"/>
    <property type="molecule type" value="Genomic_DNA"/>
</dbReference>
<dbReference type="GO" id="GO:0005975">
    <property type="term" value="P:carbohydrate metabolic process"/>
    <property type="evidence" value="ECO:0007669"/>
    <property type="project" value="InterPro"/>
</dbReference>
<dbReference type="InterPro" id="IPR051795">
    <property type="entry name" value="Glycosyl_Hydrlase_43"/>
</dbReference>
<dbReference type="EMBL" id="RZNZ01000018">
    <property type="protein sequence ID" value="KAA8817029.1"/>
    <property type="molecule type" value="Genomic_DNA"/>
</dbReference>
<evidence type="ECO:0000313" key="8">
    <source>
        <dbReference type="Proteomes" id="UP000374630"/>
    </source>
</evidence>
<dbReference type="Proteomes" id="UP000374630">
    <property type="component" value="Unassembled WGS sequence"/>
</dbReference>
<dbReference type="AlphaFoldDB" id="A0A5J5E4W0"/>
<evidence type="ECO:0000256" key="4">
    <source>
        <dbReference type="RuleBase" id="RU361187"/>
    </source>
</evidence>
<dbReference type="PANTHER" id="PTHR42812:SF12">
    <property type="entry name" value="BETA-XYLOSIDASE-RELATED"/>
    <property type="match status" value="1"/>
</dbReference>
<dbReference type="OrthoDB" id="9801455at2"/>
<evidence type="ECO:0000256" key="2">
    <source>
        <dbReference type="ARBA" id="ARBA00022801"/>
    </source>
</evidence>
<reference evidence="7 8" key="1">
    <citation type="journal article" date="2019" name="Syst. Appl. Microbiol.">
        <title>Characterization of Bifidobacterium species in feaces of the Egyptian fruit bat: Description of B. vespertilionis sp. nov. and B. rousetti sp. nov.</title>
        <authorList>
            <person name="Modesto M."/>
            <person name="Satti M."/>
            <person name="Watanabe K."/>
            <person name="Puglisi E."/>
            <person name="Morelli L."/>
            <person name="Huang C.-H."/>
            <person name="Liou J.-S."/>
            <person name="Miyashita M."/>
            <person name="Tamura T."/>
            <person name="Saito S."/>
            <person name="Mori K."/>
            <person name="Huang L."/>
            <person name="Sciavilla P."/>
            <person name="Sandri C."/>
            <person name="Spiezio C."/>
            <person name="Vitali F."/>
            <person name="Cavalieri D."/>
            <person name="Perpetuini G."/>
            <person name="Tofalo R."/>
            <person name="Bonetti A."/>
            <person name="Arita M."/>
            <person name="Mattarelli P."/>
        </authorList>
    </citation>
    <scope>NUCLEOTIDE SEQUENCE [LARGE SCALE GENOMIC DNA]</scope>
    <source>
        <strain evidence="5 8">RST16</strain>
        <strain evidence="6 7">RST8</strain>
    </source>
</reference>
<gene>
    <name evidence="6" type="ORF">EM848_04530</name>
    <name evidence="5" type="ORF">EMO90_10905</name>
</gene>
<dbReference type="SUPFAM" id="SSF75005">
    <property type="entry name" value="Arabinanase/levansucrase/invertase"/>
    <property type="match status" value="1"/>
</dbReference>
<evidence type="ECO:0008006" key="9">
    <source>
        <dbReference type="Google" id="ProtNLM"/>
    </source>
</evidence>
<protein>
    <recommendedName>
        <fullName evidence="9">Glycoside hydrolase family 43 protein</fullName>
    </recommendedName>
</protein>
<name>A0A5J5E4W0_9BIFI</name>
<comment type="similarity">
    <text evidence="1 4">Belongs to the glycosyl hydrolase 43 family.</text>
</comment>
<dbReference type="InterPro" id="IPR006710">
    <property type="entry name" value="Glyco_hydro_43"/>
</dbReference>
<dbReference type="GO" id="GO:0004553">
    <property type="term" value="F:hydrolase activity, hydrolyzing O-glycosyl compounds"/>
    <property type="evidence" value="ECO:0007669"/>
    <property type="project" value="InterPro"/>
</dbReference>
<evidence type="ECO:0000256" key="3">
    <source>
        <dbReference type="ARBA" id="ARBA00023295"/>
    </source>
</evidence>
<keyword evidence="3 4" id="KW-0326">Glycosidase</keyword>
<evidence type="ECO:0000313" key="7">
    <source>
        <dbReference type="Proteomes" id="UP000345527"/>
    </source>
</evidence>
<dbReference type="Proteomes" id="UP000345527">
    <property type="component" value="Unassembled WGS sequence"/>
</dbReference>
<proteinExistence type="inferred from homology"/>
<dbReference type="InterPro" id="IPR023296">
    <property type="entry name" value="Glyco_hydro_beta-prop_sf"/>
</dbReference>
<sequence length="548" mass="58849">MNNPILAGMHPDPSWIWDELREEAVLVNSSFELTPGLPIHVSRDLAHWTHVADAVRGDLAKRLFLDVAGDSGGLYAPTLRRIRGRYVIVCTTMRIDGEVALAAGHTQAELDAMNAARGNFVITSETIEGPWEGPYWVAGAHGIDPDVFEDRDGTVFWTQTRPAADPQWDGQTEVWTQPIDPETWQLAAWPDGGAGKVILWRGYGLDAVWAEGPHLYRFGGTGPDGDYVYLMTAEGGTGPEHSEMIMRAYAPSGFAAAVSRFMAEHPIDGPLPGERCVIGAGGDAKNRLFRACKRNPILTHRHLGADYPVQCVGHADLLHHPEQGWWLTCLGVRESTGDHVSYLGRETFVAPVGWESGWPVVAPGLGRLPERIGETETADEPFGDRVVRAGDPELLYVRGDGSKAYVRVDRLDFTVIAPAAGGLSLRQNDAHGVDVAIDADGRIAVERRSGSTAGEQVAGSAVGSAMALAEPENTAIGLRLHDDRLTAFACPPPDALRDDRDALMLLTAGMPKNATIVADLPAAFLSTDRAGGFVGCLAGVDAAEAGRK</sequence>
<accession>A0A5J5E4W0</accession>